<evidence type="ECO:0000313" key="1">
    <source>
        <dbReference type="EMBL" id="KAA6311638.1"/>
    </source>
</evidence>
<accession>A0A5J4PS08</accession>
<dbReference type="AlphaFoldDB" id="A0A5J4PS08"/>
<dbReference type="Proteomes" id="UP000324800">
    <property type="component" value="Unassembled WGS sequence"/>
</dbReference>
<organism evidence="1 2">
    <name type="scientific">Streblomastix strix</name>
    <dbReference type="NCBI Taxonomy" id="222440"/>
    <lineage>
        <taxon>Eukaryota</taxon>
        <taxon>Metamonada</taxon>
        <taxon>Preaxostyla</taxon>
        <taxon>Oxymonadida</taxon>
        <taxon>Streblomastigidae</taxon>
        <taxon>Streblomastix</taxon>
    </lineage>
</organism>
<dbReference type="EMBL" id="SNRW01049146">
    <property type="protein sequence ID" value="KAA6311638.1"/>
    <property type="molecule type" value="Genomic_DNA"/>
</dbReference>
<reference evidence="1 2" key="1">
    <citation type="submission" date="2019-03" db="EMBL/GenBank/DDBJ databases">
        <title>Single cell metagenomics reveals metabolic interactions within the superorganism composed of flagellate Streblomastix strix and complex community of Bacteroidetes bacteria on its surface.</title>
        <authorList>
            <person name="Treitli S.C."/>
            <person name="Kolisko M."/>
            <person name="Husnik F."/>
            <person name="Keeling P."/>
            <person name="Hampl V."/>
        </authorList>
    </citation>
    <scope>NUCLEOTIDE SEQUENCE [LARGE SCALE GENOMIC DNA]</scope>
    <source>
        <strain evidence="1">ST1C</strain>
    </source>
</reference>
<name>A0A5J4PS08_9EUKA</name>
<comment type="caution">
    <text evidence="1">The sequence shown here is derived from an EMBL/GenBank/DDBJ whole genome shotgun (WGS) entry which is preliminary data.</text>
</comment>
<evidence type="ECO:0000313" key="2">
    <source>
        <dbReference type="Proteomes" id="UP000324800"/>
    </source>
</evidence>
<protein>
    <submittedName>
        <fullName evidence="1">Uncharacterized protein</fullName>
    </submittedName>
</protein>
<gene>
    <name evidence="1" type="ORF">EZS28_056086</name>
</gene>
<sequence>MIWIYRFSLAGAAIPSLQKHIKRREVYYVERKQNLCFFTAYSFITMPNSKEKRWKDCSRIAEGKRIFKRIYGQEFDDLYKGFNFATDIEQFIDSEQINVHVFTQRLQCASHKQWGKRTYFICL</sequence>
<proteinExistence type="predicted"/>